<evidence type="ECO:0000313" key="2">
    <source>
        <dbReference type="Proteomes" id="UP000789860"/>
    </source>
</evidence>
<reference evidence="1" key="1">
    <citation type="submission" date="2021-06" db="EMBL/GenBank/DDBJ databases">
        <authorList>
            <person name="Kallberg Y."/>
            <person name="Tangrot J."/>
            <person name="Rosling A."/>
        </authorList>
    </citation>
    <scope>NUCLEOTIDE SEQUENCE</scope>
    <source>
        <strain evidence="1">AU212A</strain>
    </source>
</reference>
<sequence length="40" mass="4533">VAYMKIPVSACKKDRELVNIEASRDIRDVRISTVDIEEAV</sequence>
<dbReference type="EMBL" id="CAJVPM010009988">
    <property type="protein sequence ID" value="CAG8569072.1"/>
    <property type="molecule type" value="Genomic_DNA"/>
</dbReference>
<gene>
    <name evidence="1" type="ORF">SCALOS_LOCUS5785</name>
</gene>
<proteinExistence type="predicted"/>
<name>A0ACA9M5Z8_9GLOM</name>
<comment type="caution">
    <text evidence="1">The sequence shown here is derived from an EMBL/GenBank/DDBJ whole genome shotgun (WGS) entry which is preliminary data.</text>
</comment>
<protein>
    <submittedName>
        <fullName evidence="1">7539_t:CDS:1</fullName>
    </submittedName>
</protein>
<accession>A0ACA9M5Z8</accession>
<dbReference type="Proteomes" id="UP000789860">
    <property type="component" value="Unassembled WGS sequence"/>
</dbReference>
<evidence type="ECO:0000313" key="1">
    <source>
        <dbReference type="EMBL" id="CAG8569072.1"/>
    </source>
</evidence>
<feature type="non-terminal residue" evidence="1">
    <location>
        <position position="1"/>
    </location>
</feature>
<keyword evidence="2" id="KW-1185">Reference proteome</keyword>
<organism evidence="1 2">
    <name type="scientific">Scutellospora calospora</name>
    <dbReference type="NCBI Taxonomy" id="85575"/>
    <lineage>
        <taxon>Eukaryota</taxon>
        <taxon>Fungi</taxon>
        <taxon>Fungi incertae sedis</taxon>
        <taxon>Mucoromycota</taxon>
        <taxon>Glomeromycotina</taxon>
        <taxon>Glomeromycetes</taxon>
        <taxon>Diversisporales</taxon>
        <taxon>Gigasporaceae</taxon>
        <taxon>Scutellospora</taxon>
    </lineage>
</organism>